<comment type="caution">
    <text evidence="2">The sequence shown here is derived from an EMBL/GenBank/DDBJ whole genome shotgun (WGS) entry which is preliminary data.</text>
</comment>
<accession>A0ABT3GAX5</accession>
<gene>
    <name evidence="2" type="ORF">OJ996_25615</name>
</gene>
<reference evidence="2" key="1">
    <citation type="submission" date="2022-10" db="EMBL/GenBank/DDBJ databases">
        <title>Luteolibacter sp. GHJ8, whole genome shotgun sequencing project.</title>
        <authorList>
            <person name="Zhao G."/>
            <person name="Shen L."/>
        </authorList>
    </citation>
    <scope>NUCLEOTIDE SEQUENCE</scope>
    <source>
        <strain evidence="2">GHJ8</strain>
    </source>
</reference>
<dbReference type="EMBL" id="JAPDDR010000023">
    <property type="protein sequence ID" value="MCW1916993.1"/>
    <property type="molecule type" value="Genomic_DNA"/>
</dbReference>
<proteinExistence type="predicted"/>
<name>A0ABT3GAX5_9BACT</name>
<protein>
    <submittedName>
        <fullName evidence="2">Uncharacterized protein</fullName>
    </submittedName>
</protein>
<keyword evidence="3" id="KW-1185">Reference proteome</keyword>
<feature type="compositionally biased region" description="Pro residues" evidence="1">
    <location>
        <begin position="1"/>
        <end position="10"/>
    </location>
</feature>
<organism evidence="2 3">
    <name type="scientific">Luteolibacter rhizosphaerae</name>
    <dbReference type="NCBI Taxonomy" id="2989719"/>
    <lineage>
        <taxon>Bacteria</taxon>
        <taxon>Pseudomonadati</taxon>
        <taxon>Verrucomicrobiota</taxon>
        <taxon>Verrucomicrobiia</taxon>
        <taxon>Verrucomicrobiales</taxon>
        <taxon>Verrucomicrobiaceae</taxon>
        <taxon>Luteolibacter</taxon>
    </lineage>
</organism>
<sequence>MPPTAPPPPVRETGADIAWAKEEERRKQQARRGYQFTMYPDRSMLATENGGKKTTLG</sequence>
<dbReference type="Proteomes" id="UP001165653">
    <property type="component" value="Unassembled WGS sequence"/>
</dbReference>
<evidence type="ECO:0000313" key="2">
    <source>
        <dbReference type="EMBL" id="MCW1916993.1"/>
    </source>
</evidence>
<feature type="region of interest" description="Disordered" evidence="1">
    <location>
        <begin position="1"/>
        <end position="57"/>
    </location>
</feature>
<evidence type="ECO:0000313" key="3">
    <source>
        <dbReference type="Proteomes" id="UP001165653"/>
    </source>
</evidence>
<evidence type="ECO:0000256" key="1">
    <source>
        <dbReference type="SAM" id="MobiDB-lite"/>
    </source>
</evidence>